<dbReference type="GO" id="GO:0005829">
    <property type="term" value="C:cytosol"/>
    <property type="evidence" value="ECO:0007669"/>
    <property type="project" value="TreeGrafter"/>
</dbReference>
<comment type="pathway">
    <text evidence="3">Carbohydrate degradation; pentose phosphate pathway; D-ribose 5-phosphate from D-ribulose 5-phosphate (non-oxidative stage): step 1/1.</text>
</comment>
<feature type="active site" description="Proton acceptor" evidence="3">
    <location>
        <position position="103"/>
    </location>
</feature>
<name>A0A9J6P3Z4_9CLOT</name>
<feature type="binding site" evidence="3">
    <location>
        <begin position="94"/>
        <end position="97"/>
    </location>
    <ligand>
        <name>substrate</name>
    </ligand>
</feature>
<dbReference type="GO" id="GO:0004751">
    <property type="term" value="F:ribose-5-phosphate isomerase activity"/>
    <property type="evidence" value="ECO:0007669"/>
    <property type="project" value="UniProtKB-UniRule"/>
</dbReference>
<keyword evidence="5" id="KW-1185">Reference proteome</keyword>
<feature type="binding site" evidence="3">
    <location>
        <begin position="81"/>
        <end position="84"/>
    </location>
    <ligand>
        <name>substrate</name>
    </ligand>
</feature>
<dbReference type="EC" id="5.3.1.6" evidence="3"/>
<feature type="binding site" evidence="3">
    <location>
        <position position="121"/>
    </location>
    <ligand>
        <name>substrate</name>
    </ligand>
</feature>
<reference evidence="4" key="2">
    <citation type="submission" date="2021-04" db="EMBL/GenBank/DDBJ databases">
        <authorList>
            <person name="Dong X."/>
        </authorList>
    </citation>
    <scope>NUCLEOTIDE SEQUENCE</scope>
    <source>
        <strain evidence="4">ZWT</strain>
    </source>
</reference>
<dbReference type="SUPFAM" id="SSF75445">
    <property type="entry name" value="D-ribose-5-phosphate isomerase (RpiA), lid domain"/>
    <property type="match status" value="1"/>
</dbReference>
<dbReference type="CDD" id="cd01398">
    <property type="entry name" value="RPI_A"/>
    <property type="match status" value="1"/>
</dbReference>
<evidence type="ECO:0000313" key="4">
    <source>
        <dbReference type="EMBL" id="MCM1991498.1"/>
    </source>
</evidence>
<dbReference type="GO" id="GO:0009052">
    <property type="term" value="P:pentose-phosphate shunt, non-oxidative branch"/>
    <property type="evidence" value="ECO:0007669"/>
    <property type="project" value="UniProtKB-UniRule"/>
</dbReference>
<protein>
    <recommendedName>
        <fullName evidence="3">Ribose-5-phosphate isomerase A</fullName>
        <ecNumber evidence="3">5.3.1.6</ecNumber>
    </recommendedName>
    <alternativeName>
        <fullName evidence="3">Phosphoriboisomerase A</fullName>
        <shortName evidence="3">PRI</shortName>
    </alternativeName>
</protein>
<dbReference type="AlphaFoldDB" id="A0A9J6P3Z4"/>
<dbReference type="Gene3D" id="3.40.50.1360">
    <property type="match status" value="1"/>
</dbReference>
<evidence type="ECO:0000256" key="3">
    <source>
        <dbReference type="HAMAP-Rule" id="MF_00170"/>
    </source>
</evidence>
<dbReference type="Gene3D" id="3.30.70.260">
    <property type="match status" value="1"/>
</dbReference>
<keyword evidence="2 3" id="KW-0413">Isomerase</keyword>
<dbReference type="PANTHER" id="PTHR11934">
    <property type="entry name" value="RIBOSE-5-PHOSPHATE ISOMERASE"/>
    <property type="match status" value="1"/>
</dbReference>
<dbReference type="NCBIfam" id="NF001924">
    <property type="entry name" value="PRK00702.1"/>
    <property type="match status" value="1"/>
</dbReference>
<dbReference type="HAMAP" id="MF_00170">
    <property type="entry name" value="Rib_5P_isom_A"/>
    <property type="match status" value="1"/>
</dbReference>
<organism evidence="4 5">
    <name type="scientific">Oceanirhabdus seepicola</name>
    <dbReference type="NCBI Taxonomy" id="2828781"/>
    <lineage>
        <taxon>Bacteria</taxon>
        <taxon>Bacillati</taxon>
        <taxon>Bacillota</taxon>
        <taxon>Clostridia</taxon>
        <taxon>Eubacteriales</taxon>
        <taxon>Clostridiaceae</taxon>
        <taxon>Oceanirhabdus</taxon>
    </lineage>
</organism>
<evidence type="ECO:0000256" key="2">
    <source>
        <dbReference type="ARBA" id="ARBA00023235"/>
    </source>
</evidence>
<comment type="subunit">
    <text evidence="3">Homodimer.</text>
</comment>
<reference evidence="4" key="1">
    <citation type="journal article" date="2021" name="mSystems">
        <title>Bacteria and Archaea Synergistically Convert Glycine Betaine to Biogenic Methane in the Formosa Cold Seep of the South China Sea.</title>
        <authorList>
            <person name="Li L."/>
            <person name="Zhang W."/>
            <person name="Zhang S."/>
            <person name="Song L."/>
            <person name="Sun Q."/>
            <person name="Zhang H."/>
            <person name="Xiang H."/>
            <person name="Dong X."/>
        </authorList>
    </citation>
    <scope>NUCLEOTIDE SEQUENCE</scope>
    <source>
        <strain evidence="4">ZWT</strain>
    </source>
</reference>
<dbReference type="FunFam" id="3.40.50.1360:FF:000001">
    <property type="entry name" value="Ribose-5-phosphate isomerase A"/>
    <property type="match status" value="1"/>
</dbReference>
<proteinExistence type="inferred from homology"/>
<comment type="similarity">
    <text evidence="3">Belongs to the ribose 5-phosphate isomerase family.</text>
</comment>
<feature type="binding site" evidence="3">
    <location>
        <begin position="25"/>
        <end position="28"/>
    </location>
    <ligand>
        <name>substrate</name>
    </ligand>
</feature>
<dbReference type="RefSeq" id="WP_250860617.1">
    <property type="nucleotide sequence ID" value="NZ_JAGSOJ010000004.1"/>
</dbReference>
<dbReference type="PANTHER" id="PTHR11934:SF0">
    <property type="entry name" value="RIBOSE-5-PHOSPHATE ISOMERASE"/>
    <property type="match status" value="1"/>
</dbReference>
<dbReference type="SUPFAM" id="SSF100950">
    <property type="entry name" value="NagB/RpiA/CoA transferase-like"/>
    <property type="match status" value="1"/>
</dbReference>
<dbReference type="EMBL" id="JAGSOJ010000004">
    <property type="protein sequence ID" value="MCM1991498.1"/>
    <property type="molecule type" value="Genomic_DNA"/>
</dbReference>
<dbReference type="Pfam" id="PF06026">
    <property type="entry name" value="Rib_5-P_isom_A"/>
    <property type="match status" value="1"/>
</dbReference>
<dbReference type="NCBIfam" id="TIGR00021">
    <property type="entry name" value="rpiA"/>
    <property type="match status" value="1"/>
</dbReference>
<comment type="caution">
    <text evidence="4">The sequence shown here is derived from an EMBL/GenBank/DDBJ whole genome shotgun (WGS) entry which is preliminary data.</text>
</comment>
<dbReference type="InterPro" id="IPR037171">
    <property type="entry name" value="NagB/RpiA_transferase-like"/>
</dbReference>
<comment type="catalytic activity">
    <reaction evidence="1 3">
        <text>aldehydo-D-ribose 5-phosphate = D-ribulose 5-phosphate</text>
        <dbReference type="Rhea" id="RHEA:14657"/>
        <dbReference type="ChEBI" id="CHEBI:58121"/>
        <dbReference type="ChEBI" id="CHEBI:58273"/>
        <dbReference type="EC" id="5.3.1.6"/>
    </reaction>
</comment>
<dbReference type="InterPro" id="IPR020672">
    <property type="entry name" value="Ribose5P_isomerase_typA_subgr"/>
</dbReference>
<accession>A0A9J6P3Z4</accession>
<dbReference type="InterPro" id="IPR004788">
    <property type="entry name" value="Ribose5P_isomerase_type_A"/>
</dbReference>
<sequence length="225" mass="24899">MNTKKIAGEKAAEFIENGMTVGLGTGSTVYYTIMKLAERVRKDGLKIRCVSTSSKTTKLGEQLGLEIFSLNDVDYIDVTIDGADEVDKNFNGIKGGGGALLYEKLVAFASKKVIWVIDNSKKVNKLGKFPLPVEVVPYAYTHLFNFFMESGFNPVLREIDEEIFKTDGGHYIIDLHMGVIDNPYEFSLKLKDIPGVVDIGMFLDMTDVLIVGNEDGAIVKLKNKE</sequence>
<dbReference type="GO" id="GO:0006014">
    <property type="term" value="P:D-ribose metabolic process"/>
    <property type="evidence" value="ECO:0007669"/>
    <property type="project" value="TreeGrafter"/>
</dbReference>
<gene>
    <name evidence="3 4" type="primary">rpiA</name>
    <name evidence="4" type="ORF">KDK92_17320</name>
</gene>
<evidence type="ECO:0000256" key="1">
    <source>
        <dbReference type="ARBA" id="ARBA00001713"/>
    </source>
</evidence>
<dbReference type="Proteomes" id="UP001056429">
    <property type="component" value="Unassembled WGS sequence"/>
</dbReference>
<evidence type="ECO:0000313" key="5">
    <source>
        <dbReference type="Proteomes" id="UP001056429"/>
    </source>
</evidence>
<comment type="function">
    <text evidence="3">Catalyzes the reversible conversion of ribose-5-phosphate to ribulose 5-phosphate.</text>
</comment>